<dbReference type="AlphaFoldDB" id="A0A318UQJ0"/>
<dbReference type="NCBIfam" id="TIGR02937">
    <property type="entry name" value="sigma70-ECF"/>
    <property type="match status" value="1"/>
</dbReference>
<dbReference type="EMBL" id="QKLU01000005">
    <property type="protein sequence ID" value="PYF72998.1"/>
    <property type="molecule type" value="Genomic_DNA"/>
</dbReference>
<keyword evidence="3" id="KW-0731">Sigma factor</keyword>
<comment type="caution">
    <text evidence="7">The sequence shown here is derived from an EMBL/GenBank/DDBJ whole genome shotgun (WGS) entry which is preliminary data.</text>
</comment>
<dbReference type="GO" id="GO:0016987">
    <property type="term" value="F:sigma factor activity"/>
    <property type="evidence" value="ECO:0007669"/>
    <property type="project" value="UniProtKB-KW"/>
</dbReference>
<dbReference type="Gene3D" id="1.10.1740.10">
    <property type="match status" value="1"/>
</dbReference>
<dbReference type="InterPro" id="IPR013249">
    <property type="entry name" value="RNA_pol_sigma70_r4_t2"/>
</dbReference>
<dbReference type="GO" id="GO:0003677">
    <property type="term" value="F:DNA binding"/>
    <property type="evidence" value="ECO:0007669"/>
    <property type="project" value="InterPro"/>
</dbReference>
<dbReference type="InterPro" id="IPR013324">
    <property type="entry name" value="RNA_pol_sigma_r3/r4-like"/>
</dbReference>
<sequence length="199" mass="23551">MSFQHKELPDQILLEECRRDSRLAYEALFDRYTPRLYKFGLKYLHDSQTTEELVMDLMLWVWNKRHSIDLKTEFSAYIFRAMRNSVISHLRKKVLETTPIDLLLNELAFSGKPADQDLEYKETESLYLEKLALLSPQRQKVFRMSREENMSYREIAQSMNLSVNTVENYMAASLAFFRTNLKEYTDIPTLILLAFLLGT</sequence>
<feature type="domain" description="RNA polymerase sigma-70 region 2" evidence="5">
    <location>
        <begin position="28"/>
        <end position="93"/>
    </location>
</feature>
<reference evidence="7 8" key="1">
    <citation type="submission" date="2018-06" db="EMBL/GenBank/DDBJ databases">
        <title>Genomic Encyclopedia of Archaeal and Bacterial Type Strains, Phase II (KMG-II): from individual species to whole genera.</title>
        <authorList>
            <person name="Goeker M."/>
        </authorList>
    </citation>
    <scope>NUCLEOTIDE SEQUENCE [LARGE SCALE GENOMIC DNA]</scope>
    <source>
        <strain evidence="7 8">DSM 27372</strain>
    </source>
</reference>
<evidence type="ECO:0000313" key="8">
    <source>
        <dbReference type="Proteomes" id="UP000248198"/>
    </source>
</evidence>
<dbReference type="InterPro" id="IPR039425">
    <property type="entry name" value="RNA_pol_sigma-70-like"/>
</dbReference>
<dbReference type="RefSeq" id="WP_110832961.1">
    <property type="nucleotide sequence ID" value="NZ_QKLU01000005.1"/>
</dbReference>
<proteinExistence type="inferred from homology"/>
<dbReference type="InterPro" id="IPR014327">
    <property type="entry name" value="RNA_pol_sigma70_bacteroid"/>
</dbReference>
<accession>A0A318UQJ0</accession>
<dbReference type="Pfam" id="PF08281">
    <property type="entry name" value="Sigma70_r4_2"/>
    <property type="match status" value="1"/>
</dbReference>
<evidence type="ECO:0000256" key="1">
    <source>
        <dbReference type="ARBA" id="ARBA00010641"/>
    </source>
</evidence>
<dbReference type="PANTHER" id="PTHR43133:SF46">
    <property type="entry name" value="RNA POLYMERASE SIGMA-70 FACTOR ECF SUBFAMILY"/>
    <property type="match status" value="1"/>
</dbReference>
<dbReference type="Gene3D" id="1.10.10.10">
    <property type="entry name" value="Winged helix-like DNA-binding domain superfamily/Winged helix DNA-binding domain"/>
    <property type="match status" value="1"/>
</dbReference>
<dbReference type="SUPFAM" id="SSF88946">
    <property type="entry name" value="Sigma2 domain of RNA polymerase sigma factors"/>
    <property type="match status" value="1"/>
</dbReference>
<keyword evidence="2" id="KW-0805">Transcription regulation</keyword>
<dbReference type="NCBIfam" id="TIGR02985">
    <property type="entry name" value="Sig70_bacteroi1"/>
    <property type="match status" value="1"/>
</dbReference>
<keyword evidence="4" id="KW-0804">Transcription</keyword>
<comment type="similarity">
    <text evidence="1">Belongs to the sigma-70 factor family. ECF subfamily.</text>
</comment>
<gene>
    <name evidence="7" type="ORF">B0O44_105373</name>
</gene>
<protein>
    <submittedName>
        <fullName evidence="7">RNA polymerase sigma-70 factor (ECF subfamily)</fullName>
    </submittedName>
</protein>
<dbReference type="InterPro" id="IPR013325">
    <property type="entry name" value="RNA_pol_sigma_r2"/>
</dbReference>
<dbReference type="PANTHER" id="PTHR43133">
    <property type="entry name" value="RNA POLYMERASE ECF-TYPE SIGMA FACTO"/>
    <property type="match status" value="1"/>
</dbReference>
<name>A0A318UQJ0_9SPHI</name>
<evidence type="ECO:0000313" key="7">
    <source>
        <dbReference type="EMBL" id="PYF72998.1"/>
    </source>
</evidence>
<feature type="domain" description="RNA polymerase sigma factor 70 region 4 type 2" evidence="6">
    <location>
        <begin position="128"/>
        <end position="172"/>
    </location>
</feature>
<dbReference type="SUPFAM" id="SSF88659">
    <property type="entry name" value="Sigma3 and sigma4 domains of RNA polymerase sigma factors"/>
    <property type="match status" value="1"/>
</dbReference>
<dbReference type="InterPro" id="IPR036388">
    <property type="entry name" value="WH-like_DNA-bd_sf"/>
</dbReference>
<dbReference type="InterPro" id="IPR014284">
    <property type="entry name" value="RNA_pol_sigma-70_dom"/>
</dbReference>
<dbReference type="OrthoDB" id="711087at2"/>
<evidence type="ECO:0000256" key="2">
    <source>
        <dbReference type="ARBA" id="ARBA00023015"/>
    </source>
</evidence>
<keyword evidence="8" id="KW-1185">Reference proteome</keyword>
<evidence type="ECO:0000259" key="5">
    <source>
        <dbReference type="Pfam" id="PF04542"/>
    </source>
</evidence>
<evidence type="ECO:0000256" key="4">
    <source>
        <dbReference type="ARBA" id="ARBA00023163"/>
    </source>
</evidence>
<dbReference type="Pfam" id="PF04542">
    <property type="entry name" value="Sigma70_r2"/>
    <property type="match status" value="1"/>
</dbReference>
<dbReference type="InterPro" id="IPR007627">
    <property type="entry name" value="RNA_pol_sigma70_r2"/>
</dbReference>
<dbReference type="Proteomes" id="UP000248198">
    <property type="component" value="Unassembled WGS sequence"/>
</dbReference>
<organism evidence="7 8">
    <name type="scientific">Pedobacter nutrimenti</name>
    <dbReference type="NCBI Taxonomy" id="1241337"/>
    <lineage>
        <taxon>Bacteria</taxon>
        <taxon>Pseudomonadati</taxon>
        <taxon>Bacteroidota</taxon>
        <taxon>Sphingobacteriia</taxon>
        <taxon>Sphingobacteriales</taxon>
        <taxon>Sphingobacteriaceae</taxon>
        <taxon>Pedobacter</taxon>
    </lineage>
</organism>
<evidence type="ECO:0000256" key="3">
    <source>
        <dbReference type="ARBA" id="ARBA00023082"/>
    </source>
</evidence>
<evidence type="ECO:0000259" key="6">
    <source>
        <dbReference type="Pfam" id="PF08281"/>
    </source>
</evidence>
<dbReference type="GO" id="GO:0006352">
    <property type="term" value="P:DNA-templated transcription initiation"/>
    <property type="evidence" value="ECO:0007669"/>
    <property type="project" value="InterPro"/>
</dbReference>